<keyword evidence="1" id="KW-0812">Transmembrane</keyword>
<reference evidence="2 3" key="1">
    <citation type="submission" date="2022-12" db="EMBL/GenBank/DDBJ databases">
        <title>Chromosome-level genome of Tegillarca granosa.</title>
        <authorList>
            <person name="Kim J."/>
        </authorList>
    </citation>
    <scope>NUCLEOTIDE SEQUENCE [LARGE SCALE GENOMIC DNA]</scope>
    <source>
        <strain evidence="2">Teg-2019</strain>
        <tissue evidence="2">Adductor muscle</tissue>
    </source>
</reference>
<proteinExistence type="predicted"/>
<keyword evidence="1" id="KW-1133">Transmembrane helix</keyword>
<accession>A0ABQ9EYW9</accession>
<evidence type="ECO:0000313" key="2">
    <source>
        <dbReference type="EMBL" id="KAJ8309131.1"/>
    </source>
</evidence>
<sequence length="114" mass="13606">MIQSKIIQFFVSNIMNEVLCELKISQVFVSMKSKTKFCWKHALLCNSITRINCFFVWKKIILFFIPLSWKPFKCVNYYVSNVLILGKVGRLSIEIVLYFFYVIVTYVQHISYIR</sequence>
<comment type="caution">
    <text evidence="2">The sequence shown here is derived from an EMBL/GenBank/DDBJ whole genome shotgun (WGS) entry which is preliminary data.</text>
</comment>
<dbReference type="EMBL" id="JARBDR010000657">
    <property type="protein sequence ID" value="KAJ8309131.1"/>
    <property type="molecule type" value="Genomic_DNA"/>
</dbReference>
<name>A0ABQ9EYW9_TEGGR</name>
<organism evidence="2 3">
    <name type="scientific">Tegillarca granosa</name>
    <name type="common">Malaysian cockle</name>
    <name type="synonym">Anadara granosa</name>
    <dbReference type="NCBI Taxonomy" id="220873"/>
    <lineage>
        <taxon>Eukaryota</taxon>
        <taxon>Metazoa</taxon>
        <taxon>Spiralia</taxon>
        <taxon>Lophotrochozoa</taxon>
        <taxon>Mollusca</taxon>
        <taxon>Bivalvia</taxon>
        <taxon>Autobranchia</taxon>
        <taxon>Pteriomorphia</taxon>
        <taxon>Arcoida</taxon>
        <taxon>Arcoidea</taxon>
        <taxon>Arcidae</taxon>
        <taxon>Tegillarca</taxon>
    </lineage>
</organism>
<keyword evidence="3" id="KW-1185">Reference proteome</keyword>
<evidence type="ECO:0000256" key="1">
    <source>
        <dbReference type="SAM" id="Phobius"/>
    </source>
</evidence>
<keyword evidence="1" id="KW-0472">Membrane</keyword>
<evidence type="ECO:0000313" key="3">
    <source>
        <dbReference type="Proteomes" id="UP001217089"/>
    </source>
</evidence>
<gene>
    <name evidence="2" type="ORF">KUTeg_014005</name>
</gene>
<protein>
    <submittedName>
        <fullName evidence="2">Uncharacterized protein</fullName>
    </submittedName>
</protein>
<feature type="transmembrane region" description="Helical" evidence="1">
    <location>
        <begin position="95"/>
        <end position="113"/>
    </location>
</feature>
<dbReference type="Proteomes" id="UP001217089">
    <property type="component" value="Unassembled WGS sequence"/>
</dbReference>